<proteinExistence type="predicted"/>
<reference evidence="2" key="1">
    <citation type="submission" date="2022-11" db="UniProtKB">
        <authorList>
            <consortium name="WormBaseParasite"/>
        </authorList>
    </citation>
    <scope>IDENTIFICATION</scope>
</reference>
<organism evidence="1 2">
    <name type="scientific">Panagrolaimus davidi</name>
    <dbReference type="NCBI Taxonomy" id="227884"/>
    <lineage>
        <taxon>Eukaryota</taxon>
        <taxon>Metazoa</taxon>
        <taxon>Ecdysozoa</taxon>
        <taxon>Nematoda</taxon>
        <taxon>Chromadorea</taxon>
        <taxon>Rhabditida</taxon>
        <taxon>Tylenchina</taxon>
        <taxon>Panagrolaimomorpha</taxon>
        <taxon>Panagrolaimoidea</taxon>
        <taxon>Panagrolaimidae</taxon>
        <taxon>Panagrolaimus</taxon>
    </lineage>
</organism>
<dbReference type="Proteomes" id="UP000887578">
    <property type="component" value="Unplaced"/>
</dbReference>
<name>A0A914PR94_9BILA</name>
<protein>
    <submittedName>
        <fullName evidence="2">Uncharacterized protein</fullName>
    </submittedName>
</protein>
<dbReference type="WBParaSite" id="PDA_v2.g21119.t1">
    <property type="protein sequence ID" value="PDA_v2.g21119.t1"/>
    <property type="gene ID" value="PDA_v2.g21119"/>
</dbReference>
<sequence length="277" mass="32045">MTTTNTCFKSGKSGIFKKIEPQLQPADRSLASYRSNDRVFSIIVFKDRLLFKFCSGQRVYVPKSATILSTFLRQHSSTPAIIFNAEFELHGIFFNDDIPWENFLHEVNDFTMYGEWHRNGILRLIARMPNLRHFYSHGCNMRTVSVRDLFNTLPPLRNATIDTRQSFNATFTSALKNSTKPWHNTHRMDTLLLIVSDFPRESALLDYVETTSDFVTDKITVLTDSPPDDTYIKILRDNGFTASPTFTYINDGQRYATFDRQDQHGQFFTVGFRMGEN</sequence>
<evidence type="ECO:0000313" key="2">
    <source>
        <dbReference type="WBParaSite" id="PDA_v2.g21119.t1"/>
    </source>
</evidence>
<dbReference type="AlphaFoldDB" id="A0A914PR94"/>
<keyword evidence="1" id="KW-1185">Reference proteome</keyword>
<accession>A0A914PR94</accession>
<evidence type="ECO:0000313" key="1">
    <source>
        <dbReference type="Proteomes" id="UP000887578"/>
    </source>
</evidence>